<evidence type="ECO:0000313" key="1">
    <source>
        <dbReference type="EMBL" id="CUW91433.1"/>
    </source>
</evidence>
<dbReference type="EMBL" id="FBVY01000013">
    <property type="protein sequence ID" value="CUW91433.1"/>
    <property type="molecule type" value="Genomic_DNA"/>
</dbReference>
<keyword evidence="2" id="KW-1185">Reference proteome</keyword>
<protein>
    <submittedName>
        <fullName evidence="1">Uncharacterized protein</fullName>
    </submittedName>
</protein>
<comment type="caution">
    <text evidence="1">The sequence shown here is derived from an EMBL/GenBank/DDBJ whole genome shotgun (WGS) entry which is preliminary data.</text>
</comment>
<gene>
    <name evidence="1" type="ORF">AGR2A_Cc200121</name>
</gene>
<name>A0A9W5EZH1_9HYPH</name>
<dbReference type="AlphaFoldDB" id="A0A9W5EZH1"/>
<reference evidence="1 2" key="1">
    <citation type="submission" date="2016-01" db="EMBL/GenBank/DDBJ databases">
        <authorList>
            <person name="Regsiter A."/>
            <person name="william w."/>
        </authorList>
    </citation>
    <scope>NUCLEOTIDE SEQUENCE [LARGE SCALE GENOMIC DNA]</scope>
    <source>
        <strain evidence="1 2">CFBP 5494</strain>
    </source>
</reference>
<accession>A0A9W5EZH1</accession>
<evidence type="ECO:0000313" key="2">
    <source>
        <dbReference type="Proteomes" id="UP000191933"/>
    </source>
</evidence>
<dbReference type="Proteomes" id="UP000191933">
    <property type="component" value="Unassembled WGS sequence"/>
</dbReference>
<sequence>MHPNTVEHSENNPASQSRGCTLARSRACLCRSRLRLLPMRIGHISSQRSFFVRADRNPVAFLHGDDLSRTCHHRLVAIGNGNTSFQDDHRVVYGHCFFENLVWSITPESDSDWPAMALIEEVGGENVTVLSWRAFKCCISNGEFMNDHTLSP</sequence>
<proteinExistence type="predicted"/>
<organism evidence="1 2">
    <name type="scientific">Agrobacterium genomosp. 2 str. CFBP 5494</name>
    <dbReference type="NCBI Taxonomy" id="1183436"/>
    <lineage>
        <taxon>Bacteria</taxon>
        <taxon>Pseudomonadati</taxon>
        <taxon>Pseudomonadota</taxon>
        <taxon>Alphaproteobacteria</taxon>
        <taxon>Hyphomicrobiales</taxon>
        <taxon>Rhizobiaceae</taxon>
        <taxon>Rhizobium/Agrobacterium group</taxon>
        <taxon>Agrobacterium</taxon>
        <taxon>Agrobacterium tumefaciens complex</taxon>
    </lineage>
</organism>